<dbReference type="OrthoDB" id="2238745at2759"/>
<evidence type="ECO:0000313" key="4">
    <source>
        <dbReference type="Proteomes" id="UP000308549"/>
    </source>
</evidence>
<dbReference type="InterPro" id="IPR011022">
    <property type="entry name" value="Arrestin_C-like"/>
</dbReference>
<dbReference type="PANTHER" id="PTHR11188">
    <property type="entry name" value="ARRESTIN DOMAIN CONTAINING PROTEIN"/>
    <property type="match status" value="1"/>
</dbReference>
<dbReference type="AlphaFoldDB" id="A0A4U0U2E1"/>
<dbReference type="Pfam" id="PF02752">
    <property type="entry name" value="Arrestin_C"/>
    <property type="match status" value="1"/>
</dbReference>
<name>A0A4U0U2E1_9PEZI</name>
<proteinExistence type="predicted"/>
<comment type="caution">
    <text evidence="3">The sequence shown here is derived from an EMBL/GenBank/DDBJ whole genome shotgun (WGS) entry which is preliminary data.</text>
</comment>
<dbReference type="SMART" id="SM01017">
    <property type="entry name" value="Arrestin_C"/>
    <property type="match status" value="1"/>
</dbReference>
<feature type="region of interest" description="Disordered" evidence="1">
    <location>
        <begin position="311"/>
        <end position="343"/>
    </location>
</feature>
<dbReference type="PANTHER" id="PTHR11188:SF174">
    <property type="entry name" value="ARRESTIN-RELATED TRAFFICKING ADAPTER 10-RELATED"/>
    <property type="match status" value="1"/>
</dbReference>
<feature type="compositionally biased region" description="Polar residues" evidence="1">
    <location>
        <begin position="111"/>
        <end position="121"/>
    </location>
</feature>
<feature type="compositionally biased region" description="Pro residues" evidence="1">
    <location>
        <begin position="758"/>
        <end position="768"/>
    </location>
</feature>
<feature type="compositionally biased region" description="Polar residues" evidence="1">
    <location>
        <begin position="328"/>
        <end position="338"/>
    </location>
</feature>
<dbReference type="InterPro" id="IPR014756">
    <property type="entry name" value="Ig_E-set"/>
</dbReference>
<evidence type="ECO:0000313" key="3">
    <source>
        <dbReference type="EMBL" id="TKA29140.1"/>
    </source>
</evidence>
<evidence type="ECO:0000256" key="1">
    <source>
        <dbReference type="SAM" id="MobiDB-lite"/>
    </source>
</evidence>
<dbReference type="GO" id="GO:0031625">
    <property type="term" value="F:ubiquitin protein ligase binding"/>
    <property type="evidence" value="ECO:0007669"/>
    <property type="project" value="TreeGrafter"/>
</dbReference>
<gene>
    <name evidence="3" type="ORF">B0A50_03650</name>
</gene>
<dbReference type="Proteomes" id="UP000308549">
    <property type="component" value="Unassembled WGS sequence"/>
</dbReference>
<dbReference type="Pfam" id="PF00339">
    <property type="entry name" value="Arrestin_N"/>
    <property type="match status" value="1"/>
</dbReference>
<dbReference type="GO" id="GO:0030674">
    <property type="term" value="F:protein-macromolecule adaptor activity"/>
    <property type="evidence" value="ECO:0007669"/>
    <property type="project" value="TreeGrafter"/>
</dbReference>
<keyword evidence="4" id="KW-1185">Reference proteome</keyword>
<reference evidence="3 4" key="1">
    <citation type="submission" date="2017-03" db="EMBL/GenBank/DDBJ databases">
        <title>Genomes of endolithic fungi from Antarctica.</title>
        <authorList>
            <person name="Coleine C."/>
            <person name="Masonjones S."/>
            <person name="Stajich J.E."/>
        </authorList>
    </citation>
    <scope>NUCLEOTIDE SEQUENCE [LARGE SCALE GENOMIC DNA]</scope>
    <source>
        <strain evidence="3 4">CCFEE 6315</strain>
    </source>
</reference>
<accession>A0A4U0U2E1</accession>
<dbReference type="GO" id="GO:0005829">
    <property type="term" value="C:cytosol"/>
    <property type="evidence" value="ECO:0007669"/>
    <property type="project" value="TreeGrafter"/>
</dbReference>
<dbReference type="GO" id="GO:0070086">
    <property type="term" value="P:ubiquitin-dependent endocytosis"/>
    <property type="evidence" value="ECO:0007669"/>
    <property type="project" value="TreeGrafter"/>
</dbReference>
<feature type="region of interest" description="Disordered" evidence="1">
    <location>
        <begin position="90"/>
        <end position="181"/>
    </location>
</feature>
<dbReference type="InterPro" id="IPR050357">
    <property type="entry name" value="Arrestin_domain-protein"/>
</dbReference>
<organism evidence="3 4">
    <name type="scientific">Salinomyces thailandicus</name>
    <dbReference type="NCBI Taxonomy" id="706561"/>
    <lineage>
        <taxon>Eukaryota</taxon>
        <taxon>Fungi</taxon>
        <taxon>Dikarya</taxon>
        <taxon>Ascomycota</taxon>
        <taxon>Pezizomycotina</taxon>
        <taxon>Dothideomycetes</taxon>
        <taxon>Dothideomycetidae</taxon>
        <taxon>Mycosphaerellales</taxon>
        <taxon>Teratosphaeriaceae</taxon>
        <taxon>Salinomyces</taxon>
    </lineage>
</organism>
<dbReference type="InterPro" id="IPR011021">
    <property type="entry name" value="Arrestin-like_N"/>
</dbReference>
<dbReference type="InterPro" id="IPR014752">
    <property type="entry name" value="Arrestin-like_C"/>
</dbReference>
<feature type="region of interest" description="Disordered" evidence="1">
    <location>
        <begin position="749"/>
        <end position="831"/>
    </location>
</feature>
<protein>
    <recommendedName>
        <fullName evidence="2">Arrestin C-terminal-like domain-containing protein</fullName>
    </recommendedName>
</protein>
<evidence type="ECO:0000259" key="2">
    <source>
        <dbReference type="SMART" id="SM01017"/>
    </source>
</evidence>
<dbReference type="EMBL" id="NAJL01000015">
    <property type="protein sequence ID" value="TKA29140.1"/>
    <property type="molecule type" value="Genomic_DNA"/>
</dbReference>
<dbReference type="SUPFAM" id="SSF81296">
    <property type="entry name" value="E set domains"/>
    <property type="match status" value="1"/>
</dbReference>
<dbReference type="Gene3D" id="2.60.40.640">
    <property type="match status" value="1"/>
</dbReference>
<feature type="domain" description="Arrestin C-terminal-like" evidence="2">
    <location>
        <begin position="450"/>
        <end position="650"/>
    </location>
</feature>
<sequence>MAVSYRSSTYGYLYYTPPPTNDVDKPGALFRPRRVGPGRIHIKQVLDAGLGPVKTAHPCTKRPRERLLSVKLAVTREKARRFLKSVIADGPGGVADSTQTQESVKAKRRSWSPTKRTNSVHSGVGGEAEAGNMRSGLRGSIGGPVNAHLHRPRLGSDARNTPAASAQSDLPTNRHGHSRSVGSVGLENVIPSMDLQDEKPIASGNGVSVGIHLAEPVLFLQGFENSDDRPGNTAMLRGSLHLRVQKSAKIKAVNLRFKGKAVTKWPEGIPPKKVDFDETDTIMSHTWPFFNAQFESAEKGTNADHVQLWKGSEGASSNGAKLDPLGRSSPNPSTQNLSPKDAKRLSLQVNQSRSFGKGDPQASGPSVAAKGYRTFQPGDYIYNFELPLDSRLPETIEVELGSVKYELEAEIVRSGAFRANLEGKKEVTLIRSPAEGSLEQVEPIAISRNWEDQLHYDIVISGKSFPLGSQVPIAFKLTPLAKVQCHRIKVLVTENIEYFCSNKRVHRMEPTRKLQLFEKRADGPPTSTFPGSTIRVTAGGGIPYDARVRAANGEEVPSSDSTNLLGNLEGESNIGPTEMEFSVQLPSCHTMKDRDRTQRLHFDTTYQNIQVHHWIKIVMRLSKPDANDPTKRRHFEISIDSPFHILSCRATQANISLPAYSLPEGAGGGASLYECGCPGAARRRNSPTSFVPTLNALNSARTNGTEPERPTTPTQASVAPALARPQAAHLHGQTAPERPMHLLRAPSFNPPAFEEEQPPPALITPPPQYDDIASPSSGLADYFSRLSDAYDEDGDDDAQNHRSGRVNLPLTPGGRINRSMDLGRSWVPVGR</sequence>
<feature type="compositionally biased region" description="Polar residues" evidence="1">
    <location>
        <begin position="158"/>
        <end position="171"/>
    </location>
</feature>